<dbReference type="GO" id="GO:0004938">
    <property type="term" value="F:alpha2-adrenergic receptor activity"/>
    <property type="evidence" value="ECO:0007669"/>
    <property type="project" value="UniProtKB-ARBA"/>
</dbReference>
<feature type="transmembrane region" description="Helical" evidence="10">
    <location>
        <begin position="318"/>
        <end position="339"/>
    </location>
</feature>
<dbReference type="GO" id="GO:0005886">
    <property type="term" value="C:plasma membrane"/>
    <property type="evidence" value="ECO:0007669"/>
    <property type="project" value="UniProtKB-SubCell"/>
</dbReference>
<evidence type="ECO:0000256" key="8">
    <source>
        <dbReference type="ARBA" id="ARBA00023224"/>
    </source>
</evidence>
<dbReference type="GO" id="GO:0004993">
    <property type="term" value="F:G protein-coupled serotonin receptor activity"/>
    <property type="evidence" value="ECO:0007669"/>
    <property type="project" value="InterPro"/>
</dbReference>
<keyword evidence="8 9" id="KW-0807">Transducer</keyword>
<feature type="transmembrane region" description="Helical" evidence="10">
    <location>
        <begin position="152"/>
        <end position="171"/>
    </location>
</feature>
<keyword evidence="3 9" id="KW-0812">Transmembrane</keyword>
<dbReference type="InterPro" id="IPR017452">
    <property type="entry name" value="GPCR_Rhodpsn_7TM"/>
</dbReference>
<feature type="domain" description="G-protein coupled receptors family 1 profile" evidence="11">
    <location>
        <begin position="52"/>
        <end position="375"/>
    </location>
</feature>
<proteinExistence type="inferred from homology"/>
<dbReference type="PANTHER" id="PTHR24248:SF66">
    <property type="entry name" value="OCTOPAMINE RECEPTOR BETA-3R"/>
    <property type="match status" value="1"/>
</dbReference>
<keyword evidence="2" id="KW-1003">Cell membrane</keyword>
<feature type="transmembrane region" description="Helical" evidence="10">
    <location>
        <begin position="73"/>
        <end position="103"/>
    </location>
</feature>
<evidence type="ECO:0000256" key="5">
    <source>
        <dbReference type="ARBA" id="ARBA00023040"/>
    </source>
</evidence>
<dbReference type="PROSITE" id="PS00237">
    <property type="entry name" value="G_PROTEIN_RECEP_F1_1"/>
    <property type="match status" value="1"/>
</dbReference>
<sequence>MAGSSLPRMEASSGVDHSYNSGTIGEVWSISGSGPWLLAIMLFLIILVTACGNILLIALVFAHRSLRCTSNCFLVSLFLSDLMVALVVMPPAMLNVLCGTWVLAPGFCPVWLCFDVMCCSASILNLCVISLDRYLLIISPLRYKQHMTPPRALLLVGGAWGLAALTSFLPIKMDWHSLGRAQDLSEHDSANGTALRSSSFYPSSYFQLSTSGTASTHCRLRVTLPFALVATLLTFFLPSTAICFTYCRILLAARRHARLVEALTHPQYSHHLPDEPSLNHHAVQDGDDYSHQDPPVLRHAPLSVNSERRLAHRQRKRALKASLTLGVLLGLFFSAWLPFFITNMAQAVCECVPPSLFDAITWLGYCNSTMNPIIYPLFMRDFKRALARLLPCCSASNVPRRPSPPLSLSLRNSGDPQLPLETPSLVSDPPQLPATATDAVNLLDAEQAGIDQPLLLPNQVDTLDD</sequence>
<evidence type="ECO:0000256" key="1">
    <source>
        <dbReference type="ARBA" id="ARBA00004651"/>
    </source>
</evidence>
<keyword evidence="4 10" id="KW-1133">Transmembrane helix</keyword>
<dbReference type="InterPro" id="IPR002232">
    <property type="entry name" value="5HT6_rcpt"/>
</dbReference>
<dbReference type="PROSITE" id="PS50262">
    <property type="entry name" value="G_PROTEIN_RECEP_F1_2"/>
    <property type="match status" value="1"/>
</dbReference>
<comment type="similarity">
    <text evidence="9">Belongs to the G-protein coupled receptor 1 family.</text>
</comment>
<dbReference type="Proteomes" id="UP000324632">
    <property type="component" value="Chromosome 20"/>
</dbReference>
<protein>
    <submittedName>
        <fullName evidence="12">5-hydroxytryptamine receptor 6</fullName>
    </submittedName>
</protein>
<gene>
    <name evidence="12" type="ORF">E1301_Tti014033</name>
</gene>
<keyword evidence="6 10" id="KW-0472">Membrane</keyword>
<keyword evidence="5 9" id="KW-0297">G-protein coupled receptor</keyword>
<evidence type="ECO:0000256" key="6">
    <source>
        <dbReference type="ARBA" id="ARBA00023136"/>
    </source>
</evidence>
<accession>A0A5A9NC06</accession>
<dbReference type="Pfam" id="PF00001">
    <property type="entry name" value="7tm_1"/>
    <property type="match status" value="1"/>
</dbReference>
<dbReference type="CDD" id="cd15054">
    <property type="entry name" value="7tmA_5-HT6"/>
    <property type="match status" value="1"/>
</dbReference>
<feature type="transmembrane region" description="Helical" evidence="10">
    <location>
        <begin position="226"/>
        <end position="251"/>
    </location>
</feature>
<reference evidence="12 13" key="1">
    <citation type="journal article" date="2019" name="Mol. Ecol. Resour.">
        <title>Chromosome-level genome assembly of Triplophysa tibetana, a fish adapted to the harsh high-altitude environment of the Tibetan Plateau.</title>
        <authorList>
            <person name="Yang X."/>
            <person name="Liu H."/>
            <person name="Ma Z."/>
            <person name="Zou Y."/>
            <person name="Zou M."/>
            <person name="Mao Y."/>
            <person name="Li X."/>
            <person name="Wang H."/>
            <person name="Chen T."/>
            <person name="Wang W."/>
            <person name="Yang R."/>
        </authorList>
    </citation>
    <scope>NUCLEOTIDE SEQUENCE [LARGE SCALE GENOMIC DNA]</scope>
    <source>
        <strain evidence="12">TTIB1903HZAU</strain>
        <tissue evidence="12">Muscle</tissue>
    </source>
</reference>
<comment type="caution">
    <text evidence="12">The sequence shown here is derived from an EMBL/GenBank/DDBJ whole genome shotgun (WGS) entry which is preliminary data.</text>
</comment>
<evidence type="ECO:0000256" key="10">
    <source>
        <dbReference type="SAM" id="Phobius"/>
    </source>
</evidence>
<evidence type="ECO:0000313" key="12">
    <source>
        <dbReference type="EMBL" id="KAA0706641.1"/>
    </source>
</evidence>
<dbReference type="Gene3D" id="1.20.1070.10">
    <property type="entry name" value="Rhodopsin 7-helix transmembrane proteins"/>
    <property type="match status" value="1"/>
</dbReference>
<evidence type="ECO:0000256" key="7">
    <source>
        <dbReference type="ARBA" id="ARBA00023170"/>
    </source>
</evidence>
<dbReference type="PRINTS" id="PR01102">
    <property type="entry name" value="5HT6RECEPTR"/>
</dbReference>
<evidence type="ECO:0000256" key="4">
    <source>
        <dbReference type="ARBA" id="ARBA00022989"/>
    </source>
</evidence>
<evidence type="ECO:0000256" key="3">
    <source>
        <dbReference type="ARBA" id="ARBA00022692"/>
    </source>
</evidence>
<dbReference type="EMBL" id="SOYY01000020">
    <property type="protein sequence ID" value="KAA0706641.1"/>
    <property type="molecule type" value="Genomic_DNA"/>
</dbReference>
<dbReference type="GO" id="GO:0043410">
    <property type="term" value="P:positive regulation of MAPK cascade"/>
    <property type="evidence" value="ECO:0007669"/>
    <property type="project" value="TreeGrafter"/>
</dbReference>
<evidence type="ECO:0000313" key="13">
    <source>
        <dbReference type="Proteomes" id="UP000324632"/>
    </source>
</evidence>
<keyword evidence="13" id="KW-1185">Reference proteome</keyword>
<dbReference type="PANTHER" id="PTHR24248">
    <property type="entry name" value="ADRENERGIC RECEPTOR-RELATED G-PROTEIN COUPLED RECEPTOR"/>
    <property type="match status" value="1"/>
</dbReference>
<dbReference type="AlphaFoldDB" id="A0A5A9NC06"/>
<feature type="transmembrane region" description="Helical" evidence="10">
    <location>
        <begin position="359"/>
        <end position="378"/>
    </location>
</feature>
<dbReference type="GO" id="GO:0071881">
    <property type="term" value="P:adenylate cyclase-inhibiting adrenergic receptor signaling pathway"/>
    <property type="evidence" value="ECO:0007669"/>
    <property type="project" value="UniProtKB-ARBA"/>
</dbReference>
<dbReference type="GO" id="GO:0071880">
    <property type="term" value="P:adenylate cyclase-activating adrenergic receptor signaling pathway"/>
    <property type="evidence" value="ECO:0007669"/>
    <property type="project" value="TreeGrafter"/>
</dbReference>
<keyword evidence="7 9" id="KW-0675">Receptor</keyword>
<dbReference type="InterPro" id="IPR000276">
    <property type="entry name" value="GPCR_Rhodpsn"/>
</dbReference>
<dbReference type="PRINTS" id="PR00237">
    <property type="entry name" value="GPCRRHODOPSN"/>
</dbReference>
<name>A0A5A9NC06_9TELE</name>
<comment type="subcellular location">
    <subcellularLocation>
        <location evidence="1">Cell membrane</location>
        <topology evidence="1">Multi-pass membrane protein</topology>
    </subcellularLocation>
</comment>
<dbReference type="SUPFAM" id="SSF81321">
    <property type="entry name" value="Family A G protein-coupled receptor-like"/>
    <property type="match status" value="1"/>
</dbReference>
<evidence type="ECO:0000256" key="2">
    <source>
        <dbReference type="ARBA" id="ARBA00022475"/>
    </source>
</evidence>
<evidence type="ECO:0000259" key="11">
    <source>
        <dbReference type="PROSITE" id="PS50262"/>
    </source>
</evidence>
<evidence type="ECO:0000256" key="9">
    <source>
        <dbReference type="RuleBase" id="RU000688"/>
    </source>
</evidence>
<feature type="transmembrane region" description="Helical" evidence="10">
    <location>
        <begin position="109"/>
        <end position="131"/>
    </location>
</feature>
<feature type="transmembrane region" description="Helical" evidence="10">
    <location>
        <begin position="36"/>
        <end position="61"/>
    </location>
</feature>
<organism evidence="12 13">
    <name type="scientific">Triplophysa tibetana</name>
    <dbReference type="NCBI Taxonomy" id="1572043"/>
    <lineage>
        <taxon>Eukaryota</taxon>
        <taxon>Metazoa</taxon>
        <taxon>Chordata</taxon>
        <taxon>Craniata</taxon>
        <taxon>Vertebrata</taxon>
        <taxon>Euteleostomi</taxon>
        <taxon>Actinopterygii</taxon>
        <taxon>Neopterygii</taxon>
        <taxon>Teleostei</taxon>
        <taxon>Ostariophysi</taxon>
        <taxon>Cypriniformes</taxon>
        <taxon>Nemacheilidae</taxon>
        <taxon>Triplophysa</taxon>
    </lineage>
</organism>